<comment type="caution">
    <text evidence="1">The sequence shown here is derived from an EMBL/GenBank/DDBJ whole genome shotgun (WGS) entry which is preliminary data.</text>
</comment>
<organism evidence="1 2">
    <name type="scientific">Coemansia furcata</name>
    <dbReference type="NCBI Taxonomy" id="417177"/>
    <lineage>
        <taxon>Eukaryota</taxon>
        <taxon>Fungi</taxon>
        <taxon>Fungi incertae sedis</taxon>
        <taxon>Zoopagomycota</taxon>
        <taxon>Kickxellomycotina</taxon>
        <taxon>Kickxellomycetes</taxon>
        <taxon>Kickxellales</taxon>
        <taxon>Kickxellaceae</taxon>
        <taxon>Coemansia</taxon>
    </lineage>
</organism>
<dbReference type="EMBL" id="JANBUP010003868">
    <property type="protein sequence ID" value="KAJ2795483.1"/>
    <property type="molecule type" value="Genomic_DNA"/>
</dbReference>
<dbReference type="Proteomes" id="UP001140096">
    <property type="component" value="Unassembled WGS sequence"/>
</dbReference>
<keyword evidence="2" id="KW-1185">Reference proteome</keyword>
<name>A0ACC1KUW0_9FUNG</name>
<reference evidence="1" key="1">
    <citation type="submission" date="2022-07" db="EMBL/GenBank/DDBJ databases">
        <title>Phylogenomic reconstructions and comparative analyses of Kickxellomycotina fungi.</title>
        <authorList>
            <person name="Reynolds N.K."/>
            <person name="Stajich J.E."/>
            <person name="Barry K."/>
            <person name="Grigoriev I.V."/>
            <person name="Crous P."/>
            <person name="Smith M.E."/>
        </authorList>
    </citation>
    <scope>NUCLEOTIDE SEQUENCE</scope>
    <source>
        <strain evidence="1">CBS 102833</strain>
    </source>
</reference>
<evidence type="ECO:0000313" key="2">
    <source>
        <dbReference type="Proteomes" id="UP001140096"/>
    </source>
</evidence>
<evidence type="ECO:0000313" key="1">
    <source>
        <dbReference type="EMBL" id="KAJ2795483.1"/>
    </source>
</evidence>
<proteinExistence type="predicted"/>
<gene>
    <name evidence="1" type="primary">DIP2_2</name>
    <name evidence="1" type="ORF">H4S07_006475</name>
</gene>
<sequence>MTLEHVKTLKMSDDVLAVKCSPDSRLLAVALLDTTVKVFYADTLKFFLSLYGHKLPVVSLDISSDSTLLVTGSADKSVKLWGLDFGDCHRSILAHQEPVTAVRFVWGTHYFFSAGKDKLVQQWNGDNFQRIQRLEGCHGDVWALAVAKHGNFIVASSQDRSIRIWEKTEEPLFIEEERERELEEMYDRGLEESLDRPEQAADGAEEGDETQRAGKATMETLKAGERIMEALEIADEERRKWAAFEDQKRRMPQLNPAPPDTNPILQFERITPEAYVLRTVERVRAADLEDALLVLPFTHVLSLMSYIDHWACREWNTALTCRVLFFMLKTHQNQIVATRAMRAQLASIRTHLRAGVRAQRDYVGYNLAALQSLRADWEANATAEFFDEKDIQGILDAQLKKRKFTGLKA</sequence>
<accession>A0ACC1KUW0</accession>
<protein>
    <submittedName>
        <fullName evidence="1">Beta transducin</fullName>
    </submittedName>
</protein>